<evidence type="ECO:0000256" key="1">
    <source>
        <dbReference type="SAM" id="Phobius"/>
    </source>
</evidence>
<dbReference type="AlphaFoldDB" id="A0A1H3MDG4"/>
<accession>A0A1H3MDG4</accession>
<dbReference type="Pfam" id="PF14023">
    <property type="entry name" value="Bestrophin-like"/>
    <property type="match status" value="1"/>
</dbReference>
<keyword evidence="3" id="KW-1185">Reference proteome</keyword>
<dbReference type="RefSeq" id="WP_176984787.1">
    <property type="nucleotide sequence ID" value="NZ_BOND01000017.1"/>
</dbReference>
<keyword evidence="1" id="KW-0472">Membrane</keyword>
<feature type="transmembrane region" description="Helical" evidence="1">
    <location>
        <begin position="206"/>
        <end position="227"/>
    </location>
</feature>
<reference evidence="3" key="1">
    <citation type="submission" date="2016-10" db="EMBL/GenBank/DDBJ databases">
        <authorList>
            <person name="Varghese N."/>
            <person name="Submissions S."/>
        </authorList>
    </citation>
    <scope>NUCLEOTIDE SEQUENCE [LARGE SCALE GENOMIC DNA]</scope>
    <source>
        <strain evidence="3">DSM 44718</strain>
    </source>
</reference>
<feature type="transmembrane region" description="Helical" evidence="1">
    <location>
        <begin position="45"/>
        <end position="64"/>
    </location>
</feature>
<feature type="transmembrane region" description="Helical" evidence="1">
    <location>
        <begin position="180"/>
        <end position="200"/>
    </location>
</feature>
<gene>
    <name evidence="2" type="ORF">SAMN05421684_1339</name>
</gene>
<keyword evidence="1" id="KW-1133">Transmembrane helix</keyword>
<organism evidence="2 3">
    <name type="scientific">Asanoa ishikariensis</name>
    <dbReference type="NCBI Taxonomy" id="137265"/>
    <lineage>
        <taxon>Bacteria</taxon>
        <taxon>Bacillati</taxon>
        <taxon>Actinomycetota</taxon>
        <taxon>Actinomycetes</taxon>
        <taxon>Micromonosporales</taxon>
        <taxon>Micromonosporaceae</taxon>
        <taxon>Asanoa</taxon>
    </lineage>
</organism>
<sequence length="257" mass="27213">MNTLLAGIAVVLAAALASVIGFTMVSRWVPRRWRVADGDAAGTVYSTIGMVYAILIAIAAIAVWEPRADAASNTEAEASSLVEAYWSANRLAPADRDDVRGLIVGYLQVAGGSEWEHLRAAHSGTMGAENLSTELRERVDAVRPATESEQAAHQMLAGQVSTAATARRARIGDADSRMPAPLWPILIGGALVSVGFLYLFGLRRTVPNGLMFATLGGMVALMLFVLYQVELPYSRGFAVDPGALQAALETLRGTDGV</sequence>
<name>A0A1H3MDG4_9ACTN</name>
<dbReference type="Proteomes" id="UP000199632">
    <property type="component" value="Unassembled WGS sequence"/>
</dbReference>
<protein>
    <recommendedName>
        <fullName evidence="4">DUF4239 domain-containing protein</fullName>
    </recommendedName>
</protein>
<evidence type="ECO:0000313" key="3">
    <source>
        <dbReference type="Proteomes" id="UP000199632"/>
    </source>
</evidence>
<evidence type="ECO:0008006" key="4">
    <source>
        <dbReference type="Google" id="ProtNLM"/>
    </source>
</evidence>
<evidence type="ECO:0000313" key="2">
    <source>
        <dbReference type="EMBL" id="SDY74737.1"/>
    </source>
</evidence>
<dbReference type="InterPro" id="IPR025333">
    <property type="entry name" value="DUF4239"/>
</dbReference>
<keyword evidence="1" id="KW-0812">Transmembrane</keyword>
<dbReference type="EMBL" id="FNQB01000001">
    <property type="protein sequence ID" value="SDY74737.1"/>
    <property type="molecule type" value="Genomic_DNA"/>
</dbReference>
<proteinExistence type="predicted"/>
<dbReference type="STRING" id="137265.SAMN05421684_1339"/>